<sequence>MSLSPYFRSPFTDLTGSLISHQWYGRCADMELKVLDCLEAYGVDKGRRKCEDLIADFQECAGRKIRDKRVIEMREERERQCKDGERTKENSYIPVKTHGY</sequence>
<feature type="disulfide bond" evidence="12">
    <location>
        <begin position="27"/>
        <end position="60"/>
    </location>
</feature>
<dbReference type="InterPro" id="IPR019342">
    <property type="entry name" value="NADH_UbQ_OxRdtase_FeS-su5"/>
</dbReference>
<name>A0AAN7ZLJ5_9COLE</name>
<feature type="region of interest" description="Disordered" evidence="13">
    <location>
        <begin position="77"/>
        <end position="100"/>
    </location>
</feature>
<evidence type="ECO:0000256" key="5">
    <source>
        <dbReference type="ARBA" id="ARBA00022448"/>
    </source>
</evidence>
<accession>A0AAN7ZLJ5</accession>
<dbReference type="AlphaFoldDB" id="A0AAN7ZLJ5"/>
<evidence type="ECO:0000256" key="3">
    <source>
        <dbReference type="ARBA" id="ARBA00004637"/>
    </source>
</evidence>
<evidence type="ECO:0000313" key="14">
    <source>
        <dbReference type="EMBL" id="KAK5647687.1"/>
    </source>
</evidence>
<dbReference type="Proteomes" id="UP001329430">
    <property type="component" value="Chromosome 2"/>
</dbReference>
<comment type="subcellular location">
    <subcellularLocation>
        <location evidence="3">Mitochondrion inner membrane</location>
        <topology evidence="3">Peripheral membrane protein</topology>
    </subcellularLocation>
    <subcellularLocation>
        <location evidence="2">Mitochondrion intermembrane space</location>
    </subcellularLocation>
</comment>
<organism evidence="14 15">
    <name type="scientific">Pyrocoelia pectoralis</name>
    <dbReference type="NCBI Taxonomy" id="417401"/>
    <lineage>
        <taxon>Eukaryota</taxon>
        <taxon>Metazoa</taxon>
        <taxon>Ecdysozoa</taxon>
        <taxon>Arthropoda</taxon>
        <taxon>Hexapoda</taxon>
        <taxon>Insecta</taxon>
        <taxon>Pterygota</taxon>
        <taxon>Neoptera</taxon>
        <taxon>Endopterygota</taxon>
        <taxon>Coleoptera</taxon>
        <taxon>Polyphaga</taxon>
        <taxon>Elateriformia</taxon>
        <taxon>Elateroidea</taxon>
        <taxon>Lampyridae</taxon>
        <taxon>Lampyrinae</taxon>
        <taxon>Pyrocoelia</taxon>
    </lineage>
</organism>
<comment type="function">
    <text evidence="1">Accessory subunit of the mitochondrial membrane respiratory chain NADH dehydrogenase (Complex I), that is believed not to be involved in catalysis. Complex I functions in the transfer of electrons from NADH to the respiratory chain. The immediate electron acceptor for the enzyme is believed to be ubiquinone.</text>
</comment>
<evidence type="ECO:0000256" key="4">
    <source>
        <dbReference type="ARBA" id="ARBA00007372"/>
    </source>
</evidence>
<evidence type="ECO:0000256" key="6">
    <source>
        <dbReference type="ARBA" id="ARBA00022660"/>
    </source>
</evidence>
<evidence type="ECO:0000256" key="11">
    <source>
        <dbReference type="ARBA" id="ARBA00023157"/>
    </source>
</evidence>
<dbReference type="Pfam" id="PF10200">
    <property type="entry name" value="Ndufs5"/>
    <property type="match status" value="1"/>
</dbReference>
<protein>
    <recommendedName>
        <fullName evidence="16">NADH dehydrogenase [ubiquinone] iron-sulfur protein 5</fullName>
    </recommendedName>
</protein>
<dbReference type="EMBL" id="JAVRBK010000002">
    <property type="protein sequence ID" value="KAK5647687.1"/>
    <property type="molecule type" value="Genomic_DNA"/>
</dbReference>
<keyword evidence="8" id="KW-0249">Electron transport</keyword>
<evidence type="ECO:0000256" key="13">
    <source>
        <dbReference type="SAM" id="MobiDB-lite"/>
    </source>
</evidence>
<comment type="caution">
    <text evidence="14">The sequence shown here is derived from an EMBL/GenBank/DDBJ whole genome shotgun (WGS) entry which is preliminary data.</text>
</comment>
<evidence type="ECO:0000256" key="10">
    <source>
        <dbReference type="ARBA" id="ARBA00023136"/>
    </source>
</evidence>
<dbReference type="GO" id="GO:0005758">
    <property type="term" value="C:mitochondrial intermembrane space"/>
    <property type="evidence" value="ECO:0007669"/>
    <property type="project" value="UniProtKB-SubCell"/>
</dbReference>
<keyword evidence="11 12" id="KW-1015">Disulfide bond</keyword>
<dbReference type="PROSITE" id="PS51808">
    <property type="entry name" value="CHCH"/>
    <property type="match status" value="1"/>
</dbReference>
<keyword evidence="15" id="KW-1185">Reference proteome</keyword>
<evidence type="ECO:0000256" key="9">
    <source>
        <dbReference type="ARBA" id="ARBA00023128"/>
    </source>
</evidence>
<dbReference type="PANTHER" id="PTHR21268">
    <property type="entry name" value="NADH DEHYDROGENASE [UBIQUINONE] IRON-SULFUR PROTEIN 5"/>
    <property type="match status" value="1"/>
</dbReference>
<keyword evidence="7" id="KW-0999">Mitochondrion inner membrane</keyword>
<dbReference type="PANTHER" id="PTHR21268:SF2">
    <property type="entry name" value="NADH DEHYDROGENASE [UBIQUINONE] IRON-SULFUR PROTEIN 5"/>
    <property type="match status" value="1"/>
</dbReference>
<keyword evidence="9" id="KW-0496">Mitochondrion</keyword>
<evidence type="ECO:0008006" key="16">
    <source>
        <dbReference type="Google" id="ProtNLM"/>
    </source>
</evidence>
<proteinExistence type="inferred from homology"/>
<evidence type="ECO:0000256" key="2">
    <source>
        <dbReference type="ARBA" id="ARBA00004569"/>
    </source>
</evidence>
<reference evidence="14 15" key="1">
    <citation type="journal article" date="2024" name="Insects">
        <title>An Improved Chromosome-Level Genome Assembly of the Firefly Pyrocoelia pectoralis.</title>
        <authorList>
            <person name="Fu X."/>
            <person name="Meyer-Rochow V.B."/>
            <person name="Ballantyne L."/>
            <person name="Zhu X."/>
        </authorList>
    </citation>
    <scope>NUCLEOTIDE SEQUENCE [LARGE SCALE GENOMIC DNA]</scope>
    <source>
        <strain evidence="14">XCY_ONT2</strain>
    </source>
</reference>
<evidence type="ECO:0000313" key="15">
    <source>
        <dbReference type="Proteomes" id="UP001329430"/>
    </source>
</evidence>
<evidence type="ECO:0000256" key="7">
    <source>
        <dbReference type="ARBA" id="ARBA00022792"/>
    </source>
</evidence>
<evidence type="ECO:0000256" key="12">
    <source>
        <dbReference type="PIRSR" id="PIRSR619342-50"/>
    </source>
</evidence>
<keyword evidence="5" id="KW-0813">Transport</keyword>
<dbReference type="GO" id="GO:0005743">
    <property type="term" value="C:mitochondrial inner membrane"/>
    <property type="evidence" value="ECO:0007669"/>
    <property type="project" value="UniProtKB-SubCell"/>
</dbReference>
<evidence type="ECO:0000256" key="8">
    <source>
        <dbReference type="ARBA" id="ARBA00022982"/>
    </source>
</evidence>
<keyword evidence="6" id="KW-0679">Respiratory chain</keyword>
<evidence type="ECO:0000256" key="1">
    <source>
        <dbReference type="ARBA" id="ARBA00003195"/>
    </source>
</evidence>
<comment type="similarity">
    <text evidence="4">Belongs to the complex I NDUFS5 subunit family.</text>
</comment>
<feature type="disulfide bond" evidence="12">
    <location>
        <begin position="37"/>
        <end position="50"/>
    </location>
</feature>
<feature type="compositionally biased region" description="Basic and acidic residues" evidence="13">
    <location>
        <begin position="77"/>
        <end position="89"/>
    </location>
</feature>
<gene>
    <name evidence="14" type="ORF">RI129_002579</name>
</gene>
<keyword evidence="10" id="KW-0472">Membrane</keyword>